<dbReference type="FunFam" id="3.40.50.300:FF:000134">
    <property type="entry name" value="Iron-enterobactin ABC transporter ATP-binding protein"/>
    <property type="match status" value="1"/>
</dbReference>
<dbReference type="Pfam" id="PF00005">
    <property type="entry name" value="ABC_tran"/>
    <property type="match status" value="1"/>
</dbReference>
<evidence type="ECO:0000256" key="3">
    <source>
        <dbReference type="ARBA" id="ARBA00022840"/>
    </source>
</evidence>
<dbReference type="AlphaFoldDB" id="A0A4Q7TGB4"/>
<dbReference type="PANTHER" id="PTHR42794">
    <property type="entry name" value="HEMIN IMPORT ATP-BINDING PROTEIN HMUV"/>
    <property type="match status" value="1"/>
</dbReference>
<organism evidence="6 7">
    <name type="scientific">Microcella alkaliphila</name>
    <dbReference type="NCBI Taxonomy" id="279828"/>
    <lineage>
        <taxon>Bacteria</taxon>
        <taxon>Bacillati</taxon>
        <taxon>Actinomycetota</taxon>
        <taxon>Actinomycetes</taxon>
        <taxon>Micrococcales</taxon>
        <taxon>Microbacteriaceae</taxon>
        <taxon>Microcella</taxon>
    </lineage>
</organism>
<name>A0A4Q7TGB4_9MICO</name>
<dbReference type="PROSITE" id="PS50893">
    <property type="entry name" value="ABC_TRANSPORTER_2"/>
    <property type="match status" value="1"/>
</dbReference>
<dbReference type="EMBL" id="SGXT01000015">
    <property type="protein sequence ID" value="RZT59504.1"/>
    <property type="molecule type" value="Genomic_DNA"/>
</dbReference>
<dbReference type="GO" id="GO:0016887">
    <property type="term" value="F:ATP hydrolysis activity"/>
    <property type="evidence" value="ECO:0007669"/>
    <property type="project" value="InterPro"/>
</dbReference>
<evidence type="ECO:0000259" key="5">
    <source>
        <dbReference type="PROSITE" id="PS50893"/>
    </source>
</evidence>
<reference evidence="6 7" key="1">
    <citation type="journal article" date="2015" name="Stand. Genomic Sci.">
        <title>Genomic Encyclopedia of Bacterial and Archaeal Type Strains, Phase III: the genomes of soil and plant-associated and newly described type strains.</title>
        <authorList>
            <person name="Whitman W.B."/>
            <person name="Woyke T."/>
            <person name="Klenk H.P."/>
            <person name="Zhou Y."/>
            <person name="Lilburn T.G."/>
            <person name="Beck B.J."/>
            <person name="De Vos P."/>
            <person name="Vandamme P."/>
            <person name="Eisen J.A."/>
            <person name="Garrity G."/>
            <person name="Hugenholtz P."/>
            <person name="Kyrpides N.C."/>
        </authorList>
    </citation>
    <scope>NUCLEOTIDE SEQUENCE [LARGE SCALE GENOMIC DNA]</scope>
    <source>
        <strain evidence="6 7">AC4r</strain>
    </source>
</reference>
<evidence type="ECO:0000313" key="7">
    <source>
        <dbReference type="Proteomes" id="UP000292408"/>
    </source>
</evidence>
<gene>
    <name evidence="6" type="ORF">EV140_1479</name>
</gene>
<dbReference type="InterPro" id="IPR017871">
    <property type="entry name" value="ABC_transporter-like_CS"/>
</dbReference>
<dbReference type="InterPro" id="IPR027417">
    <property type="entry name" value="P-loop_NTPase"/>
</dbReference>
<keyword evidence="7" id="KW-1185">Reference proteome</keyword>
<feature type="domain" description="ABC transporter" evidence="5">
    <location>
        <begin position="24"/>
        <end position="257"/>
    </location>
</feature>
<dbReference type="SMART" id="SM00382">
    <property type="entry name" value="AAA"/>
    <property type="match status" value="1"/>
</dbReference>
<keyword evidence="4" id="KW-1278">Translocase</keyword>
<keyword evidence="3 6" id="KW-0067">ATP-binding</keyword>
<dbReference type="SUPFAM" id="SSF52540">
    <property type="entry name" value="P-loop containing nucleoside triphosphate hydrolases"/>
    <property type="match status" value="1"/>
</dbReference>
<dbReference type="PANTHER" id="PTHR42794:SF1">
    <property type="entry name" value="HEMIN IMPORT ATP-BINDING PROTEIN HMUV"/>
    <property type="match status" value="1"/>
</dbReference>
<evidence type="ECO:0000256" key="4">
    <source>
        <dbReference type="ARBA" id="ARBA00022967"/>
    </source>
</evidence>
<protein>
    <submittedName>
        <fullName evidence="6">Iron complex transport system ATP-binding protein</fullName>
    </submittedName>
</protein>
<dbReference type="NCBIfam" id="NF010068">
    <property type="entry name" value="PRK13548.1"/>
    <property type="match status" value="1"/>
</dbReference>
<dbReference type="Proteomes" id="UP000292408">
    <property type="component" value="Unassembled WGS sequence"/>
</dbReference>
<evidence type="ECO:0000313" key="6">
    <source>
        <dbReference type="EMBL" id="RZT59504.1"/>
    </source>
</evidence>
<dbReference type="GO" id="GO:0005524">
    <property type="term" value="F:ATP binding"/>
    <property type="evidence" value="ECO:0007669"/>
    <property type="project" value="UniProtKB-KW"/>
</dbReference>
<accession>A0A4Q7TGB4</accession>
<keyword evidence="1" id="KW-0813">Transport</keyword>
<proteinExistence type="predicted"/>
<dbReference type="RefSeq" id="WP_198674381.1">
    <property type="nucleotide sequence ID" value="NZ_SGXT01000015.1"/>
</dbReference>
<evidence type="ECO:0000256" key="1">
    <source>
        <dbReference type="ARBA" id="ARBA00022448"/>
    </source>
</evidence>
<dbReference type="Gene3D" id="3.40.50.300">
    <property type="entry name" value="P-loop containing nucleotide triphosphate hydrolases"/>
    <property type="match status" value="1"/>
</dbReference>
<dbReference type="PROSITE" id="PS00211">
    <property type="entry name" value="ABC_TRANSPORTER_1"/>
    <property type="match status" value="1"/>
</dbReference>
<sequence length="276" mass="29607">MSDLPGTPVTGSIPAHPSESRVVLEARGVGVTRDGRPILHDVNLEVRTGEVLALVGPNGAGKSTLLGALSGELDYDHGTVLLDGKRLGDYRTIELARRRAVLNQASEVSFPFLVREIVAMGRNPWVRTPQFDDDEKAIAEAVRTADVGHLVERRFTALSGGERARVSLARVLAQRTEIVFLDEPTAALDLRHQEDVMRASLALARAGRAVVVVLHDLSLAAAYADRIGMLTGGTLAAIGTPNEVLTAERVGRAYGLGVRVYHPTPGSRPVILPLRD</sequence>
<comment type="caution">
    <text evidence="6">The sequence shown here is derived from an EMBL/GenBank/DDBJ whole genome shotgun (WGS) entry which is preliminary data.</text>
</comment>
<dbReference type="InterPro" id="IPR003439">
    <property type="entry name" value="ABC_transporter-like_ATP-bd"/>
</dbReference>
<evidence type="ECO:0000256" key="2">
    <source>
        <dbReference type="ARBA" id="ARBA00022741"/>
    </source>
</evidence>
<keyword evidence="2" id="KW-0547">Nucleotide-binding</keyword>
<dbReference type="CDD" id="cd03214">
    <property type="entry name" value="ABC_Iron-Siderophores_B12_Hemin"/>
    <property type="match status" value="1"/>
</dbReference>
<dbReference type="InterPro" id="IPR003593">
    <property type="entry name" value="AAA+_ATPase"/>
</dbReference>